<proteinExistence type="inferred from homology"/>
<comment type="caution">
    <text evidence="2">The sequence shown here is derived from an EMBL/GenBank/DDBJ whole genome shotgun (WGS) entry which is preliminary data.</text>
</comment>
<name>A0A830BEI6_9LAMI</name>
<keyword evidence="2" id="KW-0808">Transferase</keyword>
<dbReference type="Gene3D" id="3.40.50.2000">
    <property type="entry name" value="Glycogen Phosphorylase B"/>
    <property type="match status" value="2"/>
</dbReference>
<keyword evidence="3" id="KW-1185">Reference proteome</keyword>
<dbReference type="AlphaFoldDB" id="A0A830BEI6"/>
<evidence type="ECO:0000313" key="3">
    <source>
        <dbReference type="Proteomes" id="UP000653305"/>
    </source>
</evidence>
<protein>
    <submittedName>
        <fullName evidence="2">Scopoletin glucosyltransferase</fullName>
    </submittedName>
</protein>
<organism evidence="2 3">
    <name type="scientific">Phtheirospermum japonicum</name>
    <dbReference type="NCBI Taxonomy" id="374723"/>
    <lineage>
        <taxon>Eukaryota</taxon>
        <taxon>Viridiplantae</taxon>
        <taxon>Streptophyta</taxon>
        <taxon>Embryophyta</taxon>
        <taxon>Tracheophyta</taxon>
        <taxon>Spermatophyta</taxon>
        <taxon>Magnoliopsida</taxon>
        <taxon>eudicotyledons</taxon>
        <taxon>Gunneridae</taxon>
        <taxon>Pentapetalae</taxon>
        <taxon>asterids</taxon>
        <taxon>lamiids</taxon>
        <taxon>Lamiales</taxon>
        <taxon>Orobanchaceae</taxon>
        <taxon>Orobanchaceae incertae sedis</taxon>
        <taxon>Phtheirospermum</taxon>
    </lineage>
</organism>
<dbReference type="OrthoDB" id="1925022at2759"/>
<dbReference type="GO" id="GO:0035251">
    <property type="term" value="F:UDP-glucosyltransferase activity"/>
    <property type="evidence" value="ECO:0007669"/>
    <property type="project" value="TreeGrafter"/>
</dbReference>
<accession>A0A830BEI6</accession>
<evidence type="ECO:0000313" key="2">
    <source>
        <dbReference type="EMBL" id="GFP84592.1"/>
    </source>
</evidence>
<evidence type="ECO:0000256" key="1">
    <source>
        <dbReference type="ARBA" id="ARBA00009995"/>
    </source>
</evidence>
<sequence length="183" mass="20027">MSTPDSISKFIEALYLLQEPFEKILQELSPSCLISDTFLPWTNNSAAKLGIPRLVFHGTSCFALCAAEQMYLHKPYKTVVSDSAPFVVPDLPHEEKLVTEVLGTGVSVGSKMWGPVASEGVPREAVETAVRRVMAAEEMRSRAKCYKEMGRKAVEEGGSSCSGLDALIDELSNYVPPKKQDTN</sequence>
<dbReference type="EMBL" id="BMAC01000089">
    <property type="protein sequence ID" value="GFP84592.1"/>
    <property type="molecule type" value="Genomic_DNA"/>
</dbReference>
<dbReference type="PANTHER" id="PTHR48047:SF182">
    <property type="entry name" value="GLYCOSYLTRANSFERASE"/>
    <property type="match status" value="1"/>
</dbReference>
<reference evidence="2" key="1">
    <citation type="submission" date="2020-07" db="EMBL/GenBank/DDBJ databases">
        <title>Ethylene signaling mediates host invasion by parasitic plants.</title>
        <authorList>
            <person name="Yoshida S."/>
        </authorList>
    </citation>
    <scope>NUCLEOTIDE SEQUENCE</scope>
    <source>
        <strain evidence="2">Okayama</strain>
    </source>
</reference>
<comment type="similarity">
    <text evidence="1">Belongs to the UDP-glycosyltransferase family.</text>
</comment>
<dbReference type="SUPFAM" id="SSF53756">
    <property type="entry name" value="UDP-Glycosyltransferase/glycogen phosphorylase"/>
    <property type="match status" value="2"/>
</dbReference>
<gene>
    <name evidence="2" type="ORF">PHJA_000603100</name>
</gene>
<dbReference type="PANTHER" id="PTHR48047">
    <property type="entry name" value="GLYCOSYLTRANSFERASE"/>
    <property type="match status" value="1"/>
</dbReference>
<dbReference type="Proteomes" id="UP000653305">
    <property type="component" value="Unassembled WGS sequence"/>
</dbReference>